<dbReference type="RefSeq" id="WP_085254876.1">
    <property type="nucleotide sequence ID" value="NZ_AP022573.1"/>
</dbReference>
<organism evidence="1 2">
    <name type="scientific">Mycobacterium saskatchewanense</name>
    <dbReference type="NCBI Taxonomy" id="220927"/>
    <lineage>
        <taxon>Bacteria</taxon>
        <taxon>Bacillati</taxon>
        <taxon>Actinomycetota</taxon>
        <taxon>Actinomycetes</taxon>
        <taxon>Mycobacteriales</taxon>
        <taxon>Mycobacteriaceae</taxon>
        <taxon>Mycobacterium</taxon>
        <taxon>Mycobacterium simiae complex</taxon>
    </lineage>
</organism>
<name>A0AAJ3TXN6_9MYCO</name>
<accession>A0AAJ3TXN6</accession>
<keyword evidence="2" id="KW-1185">Reference proteome</keyword>
<comment type="caution">
    <text evidence="1">The sequence shown here is derived from an EMBL/GenBank/DDBJ whole genome shotgun (WGS) entry which is preliminary data.</text>
</comment>
<dbReference type="EMBL" id="LQPR01000021">
    <property type="protein sequence ID" value="ORW72874.1"/>
    <property type="molecule type" value="Genomic_DNA"/>
</dbReference>
<dbReference type="AlphaFoldDB" id="A0AAJ3TXN6"/>
<gene>
    <name evidence="1" type="ORF">AWC23_08425</name>
</gene>
<evidence type="ECO:0000313" key="1">
    <source>
        <dbReference type="EMBL" id="ORW72874.1"/>
    </source>
</evidence>
<protein>
    <submittedName>
        <fullName evidence="1">Uncharacterized protein</fullName>
    </submittedName>
</protein>
<proteinExistence type="predicted"/>
<evidence type="ECO:0000313" key="2">
    <source>
        <dbReference type="Proteomes" id="UP000193387"/>
    </source>
</evidence>
<dbReference type="Proteomes" id="UP000193387">
    <property type="component" value="Unassembled WGS sequence"/>
</dbReference>
<reference evidence="1 2" key="1">
    <citation type="submission" date="2016-01" db="EMBL/GenBank/DDBJ databases">
        <title>The new phylogeny of the genus Mycobacterium.</title>
        <authorList>
            <person name="Tarcisio F."/>
            <person name="Conor M."/>
            <person name="Antonella G."/>
            <person name="Elisabetta G."/>
            <person name="Giulia F.S."/>
            <person name="Sara T."/>
            <person name="Anna F."/>
            <person name="Clotilde B."/>
            <person name="Roberto B."/>
            <person name="Veronica D.S."/>
            <person name="Fabio R."/>
            <person name="Monica P."/>
            <person name="Olivier J."/>
            <person name="Enrico T."/>
            <person name="Nicola S."/>
        </authorList>
    </citation>
    <scope>NUCLEOTIDE SEQUENCE [LARGE SCALE GENOMIC DNA]</scope>
    <source>
        <strain evidence="1 2">DSM 44616</strain>
    </source>
</reference>
<sequence>MTAAAASKRTHRKIGYLRLVLVVVPTAVLVVLGIGVAQATAPAAGQPCTVRNATTRDASGHTMWCNPAAGGHRMVWHHAPAA</sequence>